<dbReference type="NCBIfam" id="TIGR01451">
    <property type="entry name" value="B_ant_repeat"/>
    <property type="match status" value="1"/>
</dbReference>
<keyword evidence="1" id="KW-0812">Transmembrane</keyword>
<dbReference type="Gene3D" id="2.60.40.740">
    <property type="match status" value="1"/>
</dbReference>
<accession>A0A1G2R6V5</accession>
<evidence type="ECO:0000313" key="3">
    <source>
        <dbReference type="EMBL" id="OHA67982.1"/>
    </source>
</evidence>
<protein>
    <recommendedName>
        <fullName evidence="2">DUF11 domain-containing protein</fullName>
    </recommendedName>
</protein>
<dbReference type="InterPro" id="IPR047589">
    <property type="entry name" value="DUF11_rpt"/>
</dbReference>
<name>A0A1G2R6V5_9BACT</name>
<dbReference type="AlphaFoldDB" id="A0A1G2R6V5"/>
<proteinExistence type="predicted"/>
<keyword evidence="1" id="KW-0472">Membrane</keyword>
<evidence type="ECO:0000313" key="4">
    <source>
        <dbReference type="Proteomes" id="UP000179258"/>
    </source>
</evidence>
<feature type="transmembrane region" description="Helical" evidence="1">
    <location>
        <begin position="388"/>
        <end position="407"/>
    </location>
</feature>
<feature type="domain" description="DUF11" evidence="2">
    <location>
        <begin position="260"/>
        <end position="340"/>
    </location>
</feature>
<dbReference type="Proteomes" id="UP000179258">
    <property type="component" value="Unassembled WGS sequence"/>
</dbReference>
<gene>
    <name evidence="3" type="ORF">A3D59_02490</name>
</gene>
<dbReference type="Pfam" id="PF01345">
    <property type="entry name" value="DUF11"/>
    <property type="match status" value="1"/>
</dbReference>
<evidence type="ECO:0000256" key="1">
    <source>
        <dbReference type="SAM" id="Phobius"/>
    </source>
</evidence>
<dbReference type="InterPro" id="IPR001434">
    <property type="entry name" value="OmcB-like_DUF11"/>
</dbReference>
<sequence>MQRQSYLSRQNNKPLSRAGIGFILLSQLILPLAAYADAPSLDVTFRASPTSGSVPLNNVDLIADVSGTATGPITYKLDCTADGSWDKQVTTNDTSYTAQDLCSYSGAGNYLAKISIGRDGLFFEGTTAILVQGNTELSVTLSTDPSSSTTAPLNDVDLTADVSGSGSGAITYRFDCTNNGTWERTFSTSNTTYTAENLCDYENPGNYTAKVKVERSGLSFEGMASIAVAQGGGQTSGNLNVSKTARNVTSGQTSWQDSIDAKPGDRLEFRIEVSARNAIVNNIIVSDVVPAQLTYDQSSLQIGGQNASGDIRNGISIGNLAAGDSKTITFAATVNSAENFSFGVTPLTNVGLARSSTVSAQSDSATIRIQKAAVAGAATSVSTGVTEYLLIMMLITFMMALMIYFAWQRFERSPSPAARKTVRALHFWKSFILPR</sequence>
<comment type="caution">
    <text evidence="3">The sequence shown here is derived from an EMBL/GenBank/DDBJ whole genome shotgun (WGS) entry which is preliminary data.</text>
</comment>
<reference evidence="3 4" key="1">
    <citation type="journal article" date="2016" name="Nat. Commun.">
        <title>Thousands of microbial genomes shed light on interconnected biogeochemical processes in an aquifer system.</title>
        <authorList>
            <person name="Anantharaman K."/>
            <person name="Brown C.T."/>
            <person name="Hug L.A."/>
            <person name="Sharon I."/>
            <person name="Castelle C.J."/>
            <person name="Probst A.J."/>
            <person name="Thomas B.C."/>
            <person name="Singh A."/>
            <person name="Wilkins M.J."/>
            <person name="Karaoz U."/>
            <person name="Brodie E.L."/>
            <person name="Williams K.H."/>
            <person name="Hubbard S.S."/>
            <person name="Banfield J.F."/>
        </authorList>
    </citation>
    <scope>NUCLEOTIDE SEQUENCE [LARGE SCALE GENOMIC DNA]</scope>
</reference>
<evidence type="ECO:0000259" key="2">
    <source>
        <dbReference type="Pfam" id="PF01345"/>
    </source>
</evidence>
<keyword evidence="1" id="KW-1133">Transmembrane helix</keyword>
<dbReference type="EMBL" id="MHTX01000029">
    <property type="protein sequence ID" value="OHA67982.1"/>
    <property type="molecule type" value="Genomic_DNA"/>
</dbReference>
<organism evidence="3 4">
    <name type="scientific">Candidatus Wildermuthbacteria bacterium RIFCSPHIGHO2_02_FULL_47_17</name>
    <dbReference type="NCBI Taxonomy" id="1802452"/>
    <lineage>
        <taxon>Bacteria</taxon>
        <taxon>Candidatus Wildermuthiibacteriota</taxon>
    </lineage>
</organism>